<dbReference type="Proteomes" id="UP001054945">
    <property type="component" value="Unassembled WGS sequence"/>
</dbReference>
<sequence>MSPETEMESSDLIHQVMNDDLKLSSILGILLKDEVSRTRDHHLSSKCGRTFICTEPETTIYPASAGARLSVQNQRLPPILQVYLYRTRDHHLSCKCGRTFICTKPEITTCPPSEGVSLSVQNQRPTSILKCGRKFICTAPETTIYPPRWATNFPTNWNQHKTFIRPYDITSFLPAVISIENPPSWNGLFQSGPVS</sequence>
<proteinExistence type="predicted"/>
<dbReference type="EMBL" id="BPLR01004049">
    <property type="protein sequence ID" value="GIX91688.1"/>
    <property type="molecule type" value="Genomic_DNA"/>
</dbReference>
<reference evidence="1 2" key="1">
    <citation type="submission" date="2021-06" db="EMBL/GenBank/DDBJ databases">
        <title>Caerostris extrusa draft genome.</title>
        <authorList>
            <person name="Kono N."/>
            <person name="Arakawa K."/>
        </authorList>
    </citation>
    <scope>NUCLEOTIDE SEQUENCE [LARGE SCALE GENOMIC DNA]</scope>
</reference>
<dbReference type="AlphaFoldDB" id="A0AAV4P5B1"/>
<accession>A0AAV4P5B1</accession>
<gene>
    <name evidence="1" type="ORF">CEXT_749061</name>
</gene>
<name>A0AAV4P5B1_CAEEX</name>
<protein>
    <submittedName>
        <fullName evidence="1">Uncharacterized protein</fullName>
    </submittedName>
</protein>
<comment type="caution">
    <text evidence="1">The sequence shown here is derived from an EMBL/GenBank/DDBJ whole genome shotgun (WGS) entry which is preliminary data.</text>
</comment>
<organism evidence="1 2">
    <name type="scientific">Caerostris extrusa</name>
    <name type="common">Bark spider</name>
    <name type="synonym">Caerostris bankana</name>
    <dbReference type="NCBI Taxonomy" id="172846"/>
    <lineage>
        <taxon>Eukaryota</taxon>
        <taxon>Metazoa</taxon>
        <taxon>Ecdysozoa</taxon>
        <taxon>Arthropoda</taxon>
        <taxon>Chelicerata</taxon>
        <taxon>Arachnida</taxon>
        <taxon>Araneae</taxon>
        <taxon>Araneomorphae</taxon>
        <taxon>Entelegynae</taxon>
        <taxon>Araneoidea</taxon>
        <taxon>Araneidae</taxon>
        <taxon>Caerostris</taxon>
    </lineage>
</organism>
<keyword evidence="2" id="KW-1185">Reference proteome</keyword>
<evidence type="ECO:0000313" key="1">
    <source>
        <dbReference type="EMBL" id="GIX91688.1"/>
    </source>
</evidence>
<evidence type="ECO:0000313" key="2">
    <source>
        <dbReference type="Proteomes" id="UP001054945"/>
    </source>
</evidence>